<dbReference type="Proteomes" id="UP000289411">
    <property type="component" value="Unassembled WGS sequence"/>
</dbReference>
<comment type="function">
    <text evidence="1">Could be a virulence factor.</text>
</comment>
<dbReference type="CDD" id="cd09133">
    <property type="entry name" value="PLDc_unchar5"/>
    <property type="match status" value="1"/>
</dbReference>
<dbReference type="OrthoDB" id="8410695at2"/>
<comment type="subcellular location">
    <subcellularLocation>
        <location evidence="2">Secreted</location>
    </subcellularLocation>
</comment>
<name>A0A4Q2RE53_9HYPH</name>
<dbReference type="Gene3D" id="3.30.870.10">
    <property type="entry name" value="Endonuclease Chain A"/>
    <property type="match status" value="2"/>
</dbReference>
<dbReference type="Pfam" id="PF13091">
    <property type="entry name" value="PLDc_2"/>
    <property type="match status" value="1"/>
</dbReference>
<dbReference type="EMBL" id="QYBC01000010">
    <property type="protein sequence ID" value="RYB04328.1"/>
    <property type="molecule type" value="Genomic_DNA"/>
</dbReference>
<dbReference type="SUPFAM" id="SSF56024">
    <property type="entry name" value="Phospholipase D/nuclease"/>
    <property type="match status" value="2"/>
</dbReference>
<dbReference type="GO" id="GO:0006793">
    <property type="term" value="P:phosphorus metabolic process"/>
    <property type="evidence" value="ECO:0007669"/>
    <property type="project" value="UniProtKB-ARBA"/>
</dbReference>
<comment type="caution">
    <text evidence="8">The sequence shown here is derived from an EMBL/GenBank/DDBJ whole genome shotgun (WGS) entry which is preliminary data.</text>
</comment>
<dbReference type="RefSeq" id="WP_129219587.1">
    <property type="nucleotide sequence ID" value="NZ_QYBC01000010.1"/>
</dbReference>
<dbReference type="AlphaFoldDB" id="A0A4Q2RE53"/>
<feature type="compositionally biased region" description="Basic residues" evidence="6">
    <location>
        <begin position="593"/>
        <end position="603"/>
    </location>
</feature>
<sequence length="609" mass="66035">MLIAIPAYQVSCAVRIDTGRAWSVIEEITLWASARRPNTIGGFAEEARLPRQVVVAAIARLMRFRLVELELGDGGPRFRASPYGREIVEGGLLLPFFPRSERRWVGFVVDRATGEIFHGARVRASPLERLRNDADPDLREVLVENGAPSMTHEANFARLASITARGFEERLAYVDALTADVREVYVPIRVVDGVPRNVPETAGAAFRDVVAEVAARPGCGAAKVAVAYRGVEASPKRLDGGHACDFDHRDLVIGGPAQRERLVAIIAAAQTRVIVHSTFLSRDRFDALAGHVRAACTRGVRFDLLWGADVGDEPDDHNLAAAVSIAKAVREDPDMRGRFKVHAKSTGSHAKILLADDDQGAWIAAVGSCNWFSSPFQSNEATAVLRAPGIVADVAEVLQDMAGERGLSDPVASEMALLAADLRRRPRTQAGSARVSLVLGNRHAALMREASGQAQRRFLVGTHRLGSTARPGMVLPAEIAARRVGVEATLIYTRASGPVRNRDARAAENDARTVGVRLMRAVPSLHGKFLAWDENDAVVTSLNWGSATADDRTPQAEVGVHVHSAGIAEHVVREVSARYPGLFGSDVPGGERPRRRRRRRRNQRPAGVE</sequence>
<dbReference type="PROSITE" id="PS50035">
    <property type="entry name" value="PLD"/>
    <property type="match status" value="1"/>
</dbReference>
<feature type="region of interest" description="Disordered" evidence="6">
    <location>
        <begin position="582"/>
        <end position="609"/>
    </location>
</feature>
<dbReference type="InterPro" id="IPR001736">
    <property type="entry name" value="PLipase_D/transphosphatidylase"/>
</dbReference>
<dbReference type="GO" id="GO:0003824">
    <property type="term" value="F:catalytic activity"/>
    <property type="evidence" value="ECO:0007669"/>
    <property type="project" value="InterPro"/>
</dbReference>
<reference evidence="8 9" key="2">
    <citation type="submission" date="2019-02" db="EMBL/GenBank/DDBJ databases">
        <title>'Lichenibacterium ramalinii' gen. nov. sp. nov., 'Lichenibacterium minor' gen. nov. sp. nov.</title>
        <authorList>
            <person name="Pankratov T."/>
        </authorList>
    </citation>
    <scope>NUCLEOTIDE SEQUENCE [LARGE SCALE GENOMIC DNA]</scope>
    <source>
        <strain evidence="8 9">RmlP001</strain>
    </source>
</reference>
<reference evidence="8 9" key="1">
    <citation type="submission" date="2018-09" db="EMBL/GenBank/DDBJ databases">
        <authorList>
            <person name="Grouzdev D.S."/>
            <person name="Krutkina M.S."/>
        </authorList>
    </citation>
    <scope>NUCLEOTIDE SEQUENCE [LARGE SCALE GENOMIC DNA]</scope>
    <source>
        <strain evidence="8 9">RmlP001</strain>
    </source>
</reference>
<feature type="domain" description="PLD phosphodiesterase" evidence="7">
    <location>
        <begin position="349"/>
        <end position="375"/>
    </location>
</feature>
<protein>
    <recommendedName>
        <fullName evidence="3">Phospholipase D</fullName>
    </recommendedName>
    <alternativeName>
        <fullName evidence="5">Choline phosphatase</fullName>
    </alternativeName>
</protein>
<keyword evidence="4" id="KW-0964">Secreted</keyword>
<organism evidence="8 9">
    <name type="scientific">Lichenibacterium ramalinae</name>
    <dbReference type="NCBI Taxonomy" id="2316527"/>
    <lineage>
        <taxon>Bacteria</taxon>
        <taxon>Pseudomonadati</taxon>
        <taxon>Pseudomonadota</taxon>
        <taxon>Alphaproteobacteria</taxon>
        <taxon>Hyphomicrobiales</taxon>
        <taxon>Lichenihabitantaceae</taxon>
        <taxon>Lichenibacterium</taxon>
    </lineage>
</organism>
<evidence type="ECO:0000256" key="6">
    <source>
        <dbReference type="SAM" id="MobiDB-lite"/>
    </source>
</evidence>
<dbReference type="InterPro" id="IPR025202">
    <property type="entry name" value="PLD-like_dom"/>
</dbReference>
<evidence type="ECO:0000256" key="4">
    <source>
        <dbReference type="ARBA" id="ARBA00022525"/>
    </source>
</evidence>
<evidence type="ECO:0000313" key="9">
    <source>
        <dbReference type="Proteomes" id="UP000289411"/>
    </source>
</evidence>
<evidence type="ECO:0000256" key="3">
    <source>
        <dbReference type="ARBA" id="ARBA00018392"/>
    </source>
</evidence>
<accession>A0A4Q2RE53</accession>
<keyword evidence="9" id="KW-1185">Reference proteome</keyword>
<proteinExistence type="predicted"/>
<evidence type="ECO:0000256" key="1">
    <source>
        <dbReference type="ARBA" id="ARBA00003145"/>
    </source>
</evidence>
<dbReference type="GO" id="GO:0005576">
    <property type="term" value="C:extracellular region"/>
    <property type="evidence" value="ECO:0007669"/>
    <property type="project" value="UniProtKB-SubCell"/>
</dbReference>
<evidence type="ECO:0000256" key="2">
    <source>
        <dbReference type="ARBA" id="ARBA00004613"/>
    </source>
</evidence>
<gene>
    <name evidence="8" type="ORF">D3272_12770</name>
</gene>
<evidence type="ECO:0000256" key="5">
    <source>
        <dbReference type="ARBA" id="ARBA00029594"/>
    </source>
</evidence>
<evidence type="ECO:0000259" key="7">
    <source>
        <dbReference type="PROSITE" id="PS50035"/>
    </source>
</evidence>
<evidence type="ECO:0000313" key="8">
    <source>
        <dbReference type="EMBL" id="RYB04328.1"/>
    </source>
</evidence>